<comment type="caution">
    <text evidence="2">The sequence shown here is derived from an EMBL/GenBank/DDBJ whole genome shotgun (WGS) entry which is preliminary data.</text>
</comment>
<protein>
    <submittedName>
        <fullName evidence="2">Uncharacterized protein</fullName>
    </submittedName>
</protein>
<reference evidence="2 3" key="1">
    <citation type="submission" date="2018-02" db="EMBL/GenBank/DDBJ databases">
        <title>Draft genome of wild Prunus yedoensis var. nudiflora.</title>
        <authorList>
            <person name="Baek S."/>
            <person name="Kim J.-H."/>
            <person name="Choi K."/>
            <person name="Kim G.-B."/>
            <person name="Cho A."/>
            <person name="Jang H."/>
            <person name="Shin C.-H."/>
            <person name="Yu H.-J."/>
            <person name="Mun J.-H."/>
        </authorList>
    </citation>
    <scope>NUCLEOTIDE SEQUENCE [LARGE SCALE GENOMIC DNA]</scope>
    <source>
        <strain evidence="3">cv. Jeju island</strain>
        <tissue evidence="2">Leaf</tissue>
    </source>
</reference>
<gene>
    <name evidence="2" type="ORF">Pyn_00308</name>
</gene>
<dbReference type="Proteomes" id="UP000250321">
    <property type="component" value="Unassembled WGS sequence"/>
</dbReference>
<proteinExistence type="predicted"/>
<organism evidence="2 3">
    <name type="scientific">Prunus yedoensis var. nudiflora</name>
    <dbReference type="NCBI Taxonomy" id="2094558"/>
    <lineage>
        <taxon>Eukaryota</taxon>
        <taxon>Viridiplantae</taxon>
        <taxon>Streptophyta</taxon>
        <taxon>Embryophyta</taxon>
        <taxon>Tracheophyta</taxon>
        <taxon>Spermatophyta</taxon>
        <taxon>Magnoliopsida</taxon>
        <taxon>eudicotyledons</taxon>
        <taxon>Gunneridae</taxon>
        <taxon>Pentapetalae</taxon>
        <taxon>rosids</taxon>
        <taxon>fabids</taxon>
        <taxon>Rosales</taxon>
        <taxon>Rosaceae</taxon>
        <taxon>Amygdaloideae</taxon>
        <taxon>Amygdaleae</taxon>
        <taxon>Prunus</taxon>
    </lineage>
</organism>
<name>A0A314YC06_PRUYE</name>
<evidence type="ECO:0000313" key="2">
    <source>
        <dbReference type="EMBL" id="PQQ03527.1"/>
    </source>
</evidence>
<accession>A0A314YC06</accession>
<dbReference type="EMBL" id="PJQY01001329">
    <property type="protein sequence ID" value="PQQ03527.1"/>
    <property type="molecule type" value="Genomic_DNA"/>
</dbReference>
<dbReference type="AlphaFoldDB" id="A0A314YC06"/>
<sequence>MERTKLFIEENNDLPRPPPDLAIEENNDLVVLYDLEKSESLYMGFSKVAYDINKKLDKLVSLMAGGNLLSSPSHEPPTDEIGNLELLKILWKASGKVDVLMHMLGKQ</sequence>
<keyword evidence="3" id="KW-1185">Reference proteome</keyword>
<evidence type="ECO:0000256" key="1">
    <source>
        <dbReference type="SAM" id="MobiDB-lite"/>
    </source>
</evidence>
<evidence type="ECO:0000313" key="3">
    <source>
        <dbReference type="Proteomes" id="UP000250321"/>
    </source>
</evidence>
<feature type="region of interest" description="Disordered" evidence="1">
    <location>
        <begin position="1"/>
        <end position="20"/>
    </location>
</feature>